<dbReference type="Proteomes" id="UP000263833">
    <property type="component" value="Unassembled WGS sequence"/>
</dbReference>
<evidence type="ECO:0000259" key="1">
    <source>
        <dbReference type="Pfam" id="PF13460"/>
    </source>
</evidence>
<dbReference type="InterPro" id="IPR016040">
    <property type="entry name" value="NAD(P)-bd_dom"/>
</dbReference>
<evidence type="ECO:0000313" key="2">
    <source>
        <dbReference type="EMBL" id="RDV06537.1"/>
    </source>
</evidence>
<gene>
    <name evidence="2" type="ORF">DXH95_03695</name>
</gene>
<dbReference type="RefSeq" id="WP_115548088.1">
    <property type="nucleotide sequence ID" value="NZ_QRGP01000001.1"/>
</dbReference>
<reference evidence="3" key="1">
    <citation type="submission" date="2018-08" db="EMBL/GenBank/DDBJ databases">
        <authorList>
            <person name="Kim S.-J."/>
            <person name="Jung G.-Y."/>
        </authorList>
    </citation>
    <scope>NUCLEOTIDE SEQUENCE [LARGE SCALE GENOMIC DNA]</scope>
    <source>
        <strain evidence="3">GY_G</strain>
    </source>
</reference>
<dbReference type="EMBL" id="QRGP01000001">
    <property type="protein sequence ID" value="RDV06537.1"/>
    <property type="molecule type" value="Genomic_DNA"/>
</dbReference>
<dbReference type="PANTHER" id="PTHR14097">
    <property type="entry name" value="OXIDOREDUCTASE HTATIP2"/>
    <property type="match status" value="1"/>
</dbReference>
<dbReference type="OrthoDB" id="9798632at2"/>
<keyword evidence="3" id="KW-1185">Reference proteome</keyword>
<dbReference type="AlphaFoldDB" id="A0A371BGB1"/>
<dbReference type="SUPFAM" id="SSF51735">
    <property type="entry name" value="NAD(P)-binding Rossmann-fold domains"/>
    <property type="match status" value="1"/>
</dbReference>
<proteinExistence type="predicted"/>
<accession>A0A371BGB1</accession>
<protein>
    <submittedName>
        <fullName evidence="2">NAD-dependent epimerase/dehydratase family protein</fullName>
    </submittedName>
</protein>
<feature type="domain" description="NAD(P)-binding" evidence="1">
    <location>
        <begin position="8"/>
        <end position="157"/>
    </location>
</feature>
<dbReference type="Pfam" id="PF13460">
    <property type="entry name" value="NAD_binding_10"/>
    <property type="match status" value="1"/>
</dbReference>
<name>A0A371BGB1_9SPHN</name>
<comment type="caution">
    <text evidence="2">The sequence shown here is derived from an EMBL/GenBank/DDBJ whole genome shotgun (WGS) entry which is preliminary data.</text>
</comment>
<dbReference type="PANTHER" id="PTHR14097:SF7">
    <property type="entry name" value="OXIDOREDUCTASE HTATIP2"/>
    <property type="match status" value="1"/>
</dbReference>
<sequence>MKRIVIAGATGLIGKQLVVALAGQEGVEPHILVRRKPECVPTGVIVHEAAASDWPIEVAAIKPVVAISCLGTTMRTAGSKAAFRAVDFDLVAEFASAAKAAGARHMIAVSSVGASDKASNFYLKTKGEAEAAMAHMGFDRVDFLRPGLLTGGERSESRPGESVAIMLAPLTDLLMVGGLSRYRSIPALAVAQAIAHLALAGGHGKHIHENDAIRALAG</sequence>
<evidence type="ECO:0000313" key="3">
    <source>
        <dbReference type="Proteomes" id="UP000263833"/>
    </source>
</evidence>
<dbReference type="InterPro" id="IPR036291">
    <property type="entry name" value="NAD(P)-bd_dom_sf"/>
</dbReference>
<organism evidence="2 3">
    <name type="scientific">Sphingorhabdus pulchriflava</name>
    <dbReference type="NCBI Taxonomy" id="2292257"/>
    <lineage>
        <taxon>Bacteria</taxon>
        <taxon>Pseudomonadati</taxon>
        <taxon>Pseudomonadota</taxon>
        <taxon>Alphaproteobacteria</taxon>
        <taxon>Sphingomonadales</taxon>
        <taxon>Sphingomonadaceae</taxon>
        <taxon>Sphingorhabdus</taxon>
    </lineage>
</organism>
<dbReference type="Gene3D" id="3.40.50.720">
    <property type="entry name" value="NAD(P)-binding Rossmann-like Domain"/>
    <property type="match status" value="1"/>
</dbReference>